<dbReference type="EMBL" id="JAAGAB010000001">
    <property type="protein sequence ID" value="NDU99763.1"/>
    <property type="molecule type" value="Genomic_DNA"/>
</dbReference>
<dbReference type="SUPFAM" id="SSF56784">
    <property type="entry name" value="HAD-like"/>
    <property type="match status" value="1"/>
</dbReference>
<protein>
    <submittedName>
        <fullName evidence="2">HAD family hydrolase</fullName>
    </submittedName>
</protein>
<comment type="caution">
    <text evidence="2">The sequence shown here is derived from an EMBL/GenBank/DDBJ whole genome shotgun (WGS) entry which is preliminary data.</text>
</comment>
<dbReference type="AlphaFoldDB" id="A0A6B2JUC0"/>
<proteinExistence type="predicted"/>
<evidence type="ECO:0000313" key="2">
    <source>
        <dbReference type="EMBL" id="NDU99763.1"/>
    </source>
</evidence>
<dbReference type="InterPro" id="IPR051540">
    <property type="entry name" value="S-2-haloacid_dehalogenase"/>
</dbReference>
<sequence>MIVSALYRRARAAAKAGLPKDAPVRDTNRVFAFDADDTLWHNEKFFRLTQERFAGLLADHAEVETLGAKLLAAERRNLGHYGFGIKGFTLSMIETALEVTDRQVPGAVIAEILAAGQEMLRHPIELLPGAEEAVAALAERGRVILITKGDLLDQERKLAQSGLGDAFDAVEIVSDKTEATYARLFAGSTFALMAGNSMKSDILPALAAGAHGVHVPHETTWALEEAEDPAAGPRFHRIATLEALPELVDGLLGA</sequence>
<dbReference type="GO" id="GO:0016787">
    <property type="term" value="F:hydrolase activity"/>
    <property type="evidence" value="ECO:0007669"/>
    <property type="project" value="UniProtKB-KW"/>
</dbReference>
<dbReference type="Gene3D" id="3.40.50.1000">
    <property type="entry name" value="HAD superfamily/HAD-like"/>
    <property type="match status" value="1"/>
</dbReference>
<dbReference type="Proteomes" id="UP000474757">
    <property type="component" value="Unassembled WGS sequence"/>
</dbReference>
<evidence type="ECO:0000256" key="1">
    <source>
        <dbReference type="ARBA" id="ARBA00022801"/>
    </source>
</evidence>
<organism evidence="2 3">
    <name type="scientific">Pseudoroseicyclus tamaricis</name>
    <dbReference type="NCBI Taxonomy" id="2705421"/>
    <lineage>
        <taxon>Bacteria</taxon>
        <taxon>Pseudomonadati</taxon>
        <taxon>Pseudomonadota</taxon>
        <taxon>Alphaproteobacteria</taxon>
        <taxon>Rhodobacterales</taxon>
        <taxon>Paracoccaceae</taxon>
        <taxon>Pseudoroseicyclus</taxon>
    </lineage>
</organism>
<name>A0A6B2JUC0_9RHOB</name>
<dbReference type="SFLD" id="SFLDS00003">
    <property type="entry name" value="Haloacid_Dehalogenase"/>
    <property type="match status" value="1"/>
</dbReference>
<evidence type="ECO:0000313" key="3">
    <source>
        <dbReference type="Proteomes" id="UP000474757"/>
    </source>
</evidence>
<gene>
    <name evidence="2" type="ORF">GZA08_02085</name>
</gene>
<keyword evidence="1 2" id="KW-0378">Hydrolase</keyword>
<dbReference type="InterPro" id="IPR036412">
    <property type="entry name" value="HAD-like_sf"/>
</dbReference>
<accession>A0A6B2JUC0</accession>
<reference evidence="2 3" key="1">
    <citation type="submission" date="2020-02" db="EMBL/GenBank/DDBJ databases">
        <title>Pseudoroseicyclus tamarix, sp. nov., isolated from offshore sediment of a Tamarix chinensis forest.</title>
        <authorList>
            <person name="Gai Y."/>
        </authorList>
    </citation>
    <scope>NUCLEOTIDE SEQUENCE [LARGE SCALE GENOMIC DNA]</scope>
    <source>
        <strain evidence="2 3">CLL3-39</strain>
    </source>
</reference>
<dbReference type="PANTHER" id="PTHR43316">
    <property type="entry name" value="HYDROLASE, HALOACID DELAHOGENASE-RELATED"/>
    <property type="match status" value="1"/>
</dbReference>
<dbReference type="PANTHER" id="PTHR43316:SF8">
    <property type="entry name" value="HAD FAMILY HYDROLASE"/>
    <property type="match status" value="1"/>
</dbReference>
<dbReference type="InterPro" id="IPR023198">
    <property type="entry name" value="PGP-like_dom2"/>
</dbReference>
<dbReference type="Gene3D" id="1.10.150.240">
    <property type="entry name" value="Putative phosphatase, domain 2"/>
    <property type="match status" value="1"/>
</dbReference>
<dbReference type="Pfam" id="PF00702">
    <property type="entry name" value="Hydrolase"/>
    <property type="match status" value="1"/>
</dbReference>
<dbReference type="SFLD" id="SFLDG01129">
    <property type="entry name" value="C1.5:_HAD__Beta-PGM__Phosphata"/>
    <property type="match status" value="1"/>
</dbReference>
<keyword evidence="3" id="KW-1185">Reference proteome</keyword>
<dbReference type="InterPro" id="IPR023214">
    <property type="entry name" value="HAD_sf"/>
</dbReference>